<sequence>MIKDAILRYYQYNSPLRDMEVSADKSKMEAEIYQTSDDLINDSNSPPIIRIVDQILLQAVRMKASDIHLEPKQKTLDIRYRVDGMLRSMPV</sequence>
<gene>
    <name evidence="3" type="ORF">MBAV_005131</name>
</gene>
<evidence type="ECO:0000256" key="1">
    <source>
        <dbReference type="ARBA" id="ARBA00006611"/>
    </source>
</evidence>
<dbReference type="InterPro" id="IPR027417">
    <property type="entry name" value="P-loop_NTPase"/>
</dbReference>
<proteinExistence type="inferred from homology"/>
<keyword evidence="4" id="KW-1185">Reference proteome</keyword>
<reference evidence="3 4" key="1">
    <citation type="submission" date="2015-02" db="EMBL/GenBank/DDBJ databases">
        <title>Single-cell genomics of uncultivated deep-branching MTB reveals a conserved set of magnetosome genes.</title>
        <authorList>
            <person name="Kolinko S."/>
            <person name="Richter M."/>
            <person name="Glockner F.O."/>
            <person name="Brachmann A."/>
            <person name="Schuler D."/>
        </authorList>
    </citation>
    <scope>NUCLEOTIDE SEQUENCE [LARGE SCALE GENOMIC DNA]</scope>
    <source>
        <strain evidence="3">TM-1</strain>
    </source>
</reference>
<dbReference type="InterPro" id="IPR001482">
    <property type="entry name" value="T2SS/T4SS_dom"/>
</dbReference>
<evidence type="ECO:0000313" key="4">
    <source>
        <dbReference type="Proteomes" id="UP000033423"/>
    </source>
</evidence>
<dbReference type="Proteomes" id="UP000033423">
    <property type="component" value="Unassembled WGS sequence"/>
</dbReference>
<evidence type="ECO:0000313" key="3">
    <source>
        <dbReference type="EMBL" id="KJU82675.1"/>
    </source>
</evidence>
<dbReference type="SUPFAM" id="SSF52540">
    <property type="entry name" value="P-loop containing nucleoside triphosphate hydrolases"/>
    <property type="match status" value="1"/>
</dbReference>
<comment type="similarity">
    <text evidence="1">Belongs to the GSP E family.</text>
</comment>
<evidence type="ECO:0000259" key="2">
    <source>
        <dbReference type="Pfam" id="PF00437"/>
    </source>
</evidence>
<protein>
    <submittedName>
        <fullName evidence="3">General secretory pathway protein E</fullName>
    </submittedName>
</protein>
<feature type="non-terminal residue" evidence="3">
    <location>
        <position position="91"/>
    </location>
</feature>
<organism evidence="3 4">
    <name type="scientific">Candidatus Magnetobacterium bavaricum</name>
    <dbReference type="NCBI Taxonomy" id="29290"/>
    <lineage>
        <taxon>Bacteria</taxon>
        <taxon>Pseudomonadati</taxon>
        <taxon>Nitrospirota</taxon>
        <taxon>Thermodesulfovibrionia</taxon>
        <taxon>Thermodesulfovibrionales</taxon>
        <taxon>Candidatus Magnetobacteriaceae</taxon>
        <taxon>Candidatus Magnetobacterium</taxon>
    </lineage>
</organism>
<dbReference type="AlphaFoldDB" id="A0A0F3GL80"/>
<dbReference type="EMBL" id="LACI01002213">
    <property type="protein sequence ID" value="KJU82675.1"/>
    <property type="molecule type" value="Genomic_DNA"/>
</dbReference>
<comment type="caution">
    <text evidence="3">The sequence shown here is derived from an EMBL/GenBank/DDBJ whole genome shotgun (WGS) entry which is preliminary data.</text>
</comment>
<feature type="domain" description="Bacterial type II secretion system protein E" evidence="2">
    <location>
        <begin position="44"/>
        <end position="88"/>
    </location>
</feature>
<dbReference type="Gene3D" id="3.30.450.90">
    <property type="match status" value="1"/>
</dbReference>
<accession>A0A0F3GL80</accession>
<name>A0A0F3GL80_9BACT</name>
<dbReference type="Pfam" id="PF00437">
    <property type="entry name" value="T2SSE"/>
    <property type="match status" value="1"/>
</dbReference>